<feature type="transmembrane region" description="Helical" evidence="2">
    <location>
        <begin position="140"/>
        <end position="158"/>
    </location>
</feature>
<evidence type="ECO:0000256" key="1">
    <source>
        <dbReference type="SAM" id="MobiDB-lite"/>
    </source>
</evidence>
<reference evidence="3 4" key="1">
    <citation type="submission" date="2023-10" db="EMBL/GenBank/DDBJ databases">
        <title>Chromosome-scale genome assembly provides insights into flower coloration mechanisms of Canna indica.</title>
        <authorList>
            <person name="Li C."/>
        </authorList>
    </citation>
    <scope>NUCLEOTIDE SEQUENCE [LARGE SCALE GENOMIC DNA]</scope>
    <source>
        <tissue evidence="3">Flower</tissue>
    </source>
</reference>
<evidence type="ECO:0000313" key="3">
    <source>
        <dbReference type="EMBL" id="WOK98496.1"/>
    </source>
</evidence>
<dbReference type="PANTHER" id="PTHR36396:SF1">
    <property type="entry name" value="MALTASE-GLUCOAMYLASE, INTESTINAL PROTEIN"/>
    <property type="match status" value="1"/>
</dbReference>
<dbReference type="EMBL" id="CP136891">
    <property type="protein sequence ID" value="WOK98496.1"/>
    <property type="molecule type" value="Genomic_DNA"/>
</dbReference>
<feature type="region of interest" description="Disordered" evidence="1">
    <location>
        <begin position="1"/>
        <end position="20"/>
    </location>
</feature>
<keyword evidence="4" id="KW-1185">Reference proteome</keyword>
<protein>
    <submittedName>
        <fullName evidence="3">Uncharacterized protein</fullName>
    </submittedName>
</protein>
<sequence length="172" mass="19067">MEVASKREEERRNSPESSQSPYLEVFCKTSGKFRRFAVGTIAGFAVHVINRNLDFGDASALHVEAVKEGEEPVTFGPNAILVNYGSGWKLQTVTDEGNDEAVRMQQMSKLFPEAMKSPDFQLKDMNQVNSGINFQYIGKISLVFAFMFLLGGILTFLLENLPAANISATFSE</sequence>
<accession>A0AAQ3JYQ3</accession>
<keyword evidence="2" id="KW-0472">Membrane</keyword>
<feature type="compositionally biased region" description="Basic and acidic residues" evidence="1">
    <location>
        <begin position="1"/>
        <end position="14"/>
    </location>
</feature>
<dbReference type="Proteomes" id="UP001327560">
    <property type="component" value="Chromosome 2"/>
</dbReference>
<keyword evidence="2" id="KW-0812">Transmembrane</keyword>
<name>A0AAQ3JYQ3_9LILI</name>
<evidence type="ECO:0000313" key="4">
    <source>
        <dbReference type="Proteomes" id="UP001327560"/>
    </source>
</evidence>
<keyword evidence="2" id="KW-1133">Transmembrane helix</keyword>
<dbReference type="AlphaFoldDB" id="A0AAQ3JYQ3"/>
<organism evidence="3 4">
    <name type="scientific">Canna indica</name>
    <name type="common">Indian-shot</name>
    <dbReference type="NCBI Taxonomy" id="4628"/>
    <lineage>
        <taxon>Eukaryota</taxon>
        <taxon>Viridiplantae</taxon>
        <taxon>Streptophyta</taxon>
        <taxon>Embryophyta</taxon>
        <taxon>Tracheophyta</taxon>
        <taxon>Spermatophyta</taxon>
        <taxon>Magnoliopsida</taxon>
        <taxon>Liliopsida</taxon>
        <taxon>Zingiberales</taxon>
        <taxon>Cannaceae</taxon>
        <taxon>Canna</taxon>
    </lineage>
</organism>
<gene>
    <name evidence="3" type="ORF">Cni_G07208</name>
</gene>
<evidence type="ECO:0000256" key="2">
    <source>
        <dbReference type="SAM" id="Phobius"/>
    </source>
</evidence>
<dbReference type="PANTHER" id="PTHR36396">
    <property type="entry name" value="MALTASE-GLUCOAMYLASE, INTESTINAL PROTEIN"/>
    <property type="match status" value="1"/>
</dbReference>
<proteinExistence type="predicted"/>